<accession>A0A3D8SR87</accession>
<organism evidence="1 2">
    <name type="scientific">Coleophoma cylindrospora</name>
    <dbReference type="NCBI Taxonomy" id="1849047"/>
    <lineage>
        <taxon>Eukaryota</taxon>
        <taxon>Fungi</taxon>
        <taxon>Dikarya</taxon>
        <taxon>Ascomycota</taxon>
        <taxon>Pezizomycotina</taxon>
        <taxon>Leotiomycetes</taxon>
        <taxon>Helotiales</taxon>
        <taxon>Dermateaceae</taxon>
        <taxon>Coleophoma</taxon>
    </lineage>
</organism>
<evidence type="ECO:0000313" key="2">
    <source>
        <dbReference type="Proteomes" id="UP000256645"/>
    </source>
</evidence>
<dbReference type="AlphaFoldDB" id="A0A3D8SR87"/>
<reference evidence="1 2" key="1">
    <citation type="journal article" date="2018" name="IMA Fungus">
        <title>IMA Genome-F 9: Draft genome sequence of Annulohypoxylon stygium, Aspergillus mulundensis, Berkeleyomyces basicola (syn. Thielaviopsis basicola), Ceratocystis smalleyi, two Cercospora beticola strains, Coleophoma cylindrospora, Fusarium fracticaudum, Phialophora cf. hyalina, and Morchella septimelata.</title>
        <authorList>
            <person name="Wingfield B.D."/>
            <person name="Bills G.F."/>
            <person name="Dong Y."/>
            <person name="Huang W."/>
            <person name="Nel W.J."/>
            <person name="Swalarsk-Parry B.S."/>
            <person name="Vaghefi N."/>
            <person name="Wilken P.M."/>
            <person name="An Z."/>
            <person name="de Beer Z.W."/>
            <person name="De Vos L."/>
            <person name="Chen L."/>
            <person name="Duong T.A."/>
            <person name="Gao Y."/>
            <person name="Hammerbacher A."/>
            <person name="Kikkert J.R."/>
            <person name="Li Y."/>
            <person name="Li H."/>
            <person name="Li K."/>
            <person name="Li Q."/>
            <person name="Liu X."/>
            <person name="Ma X."/>
            <person name="Naidoo K."/>
            <person name="Pethybridge S.J."/>
            <person name="Sun J."/>
            <person name="Steenkamp E.T."/>
            <person name="van der Nest M.A."/>
            <person name="van Wyk S."/>
            <person name="Wingfield M.J."/>
            <person name="Xiong C."/>
            <person name="Yue Q."/>
            <person name="Zhang X."/>
        </authorList>
    </citation>
    <scope>NUCLEOTIDE SEQUENCE [LARGE SCALE GENOMIC DNA]</scope>
    <source>
        <strain evidence="1 2">BP6252</strain>
    </source>
</reference>
<keyword evidence="2" id="KW-1185">Reference proteome</keyword>
<name>A0A3D8SR87_9HELO</name>
<dbReference type="EMBL" id="PDLM01000001">
    <property type="protein sequence ID" value="RDW88807.1"/>
    <property type="molecule type" value="Genomic_DNA"/>
</dbReference>
<comment type="caution">
    <text evidence="1">The sequence shown here is derived from an EMBL/GenBank/DDBJ whole genome shotgun (WGS) entry which is preliminary data.</text>
</comment>
<evidence type="ECO:0000313" key="1">
    <source>
        <dbReference type="EMBL" id="RDW88807.1"/>
    </source>
</evidence>
<gene>
    <name evidence="1" type="ORF">BP6252_00839</name>
</gene>
<dbReference type="Proteomes" id="UP000256645">
    <property type="component" value="Unassembled WGS sequence"/>
</dbReference>
<proteinExistence type="predicted"/>
<sequence>MPDQRTLSPPLPCHRSAWMNDARTGGRHRLGGMGWIVGLTQCSPAQPRSFRAVCSISQTRPEMLQPHPFLLRRAANASHQSGFEHGVAPAAADTATRSFRALHGPMLESRNTVAATGKGSGGPYQA</sequence>
<protein>
    <submittedName>
        <fullName evidence="1">Uncharacterized protein</fullName>
    </submittedName>
</protein>